<feature type="transmembrane region" description="Helical" evidence="1">
    <location>
        <begin position="54"/>
        <end position="75"/>
    </location>
</feature>
<reference evidence="3 4" key="1">
    <citation type="submission" date="2017-03" db="EMBL/GenBank/DDBJ databases">
        <title>Genome sequence of Clostridium hungatei DSM 14427.</title>
        <authorList>
            <person name="Poehlein A."/>
            <person name="Daniel R."/>
        </authorList>
    </citation>
    <scope>NUCLEOTIDE SEQUENCE [LARGE SCALE GENOMIC DNA]</scope>
    <source>
        <strain evidence="3 4">DSM 14427</strain>
    </source>
</reference>
<dbReference type="Proteomes" id="UP000191554">
    <property type="component" value="Unassembled WGS sequence"/>
</dbReference>
<evidence type="ECO:0000259" key="2">
    <source>
        <dbReference type="PROSITE" id="PS50943"/>
    </source>
</evidence>
<dbReference type="GO" id="GO:0003677">
    <property type="term" value="F:DNA binding"/>
    <property type="evidence" value="ECO:0007669"/>
    <property type="project" value="InterPro"/>
</dbReference>
<keyword evidence="1" id="KW-0812">Transmembrane</keyword>
<proteinExistence type="predicted"/>
<gene>
    <name evidence="3" type="ORF">CLHUN_34630</name>
</gene>
<organism evidence="3 4">
    <name type="scientific">Ruminiclostridium hungatei</name>
    <name type="common">Clostridium hungatei</name>
    <dbReference type="NCBI Taxonomy" id="48256"/>
    <lineage>
        <taxon>Bacteria</taxon>
        <taxon>Bacillati</taxon>
        <taxon>Bacillota</taxon>
        <taxon>Clostridia</taxon>
        <taxon>Eubacteriales</taxon>
        <taxon>Oscillospiraceae</taxon>
        <taxon>Ruminiclostridium</taxon>
    </lineage>
</organism>
<dbReference type="Gene3D" id="1.10.260.40">
    <property type="entry name" value="lambda repressor-like DNA-binding domains"/>
    <property type="match status" value="1"/>
</dbReference>
<keyword evidence="1" id="KW-1133">Transmembrane helix</keyword>
<accession>A0A1V4SHC4</accession>
<dbReference type="AlphaFoldDB" id="A0A1V4SHC4"/>
<keyword evidence="1" id="KW-0472">Membrane</keyword>
<comment type="caution">
    <text evidence="3">The sequence shown here is derived from an EMBL/GenBank/DDBJ whole genome shotgun (WGS) entry which is preliminary data.</text>
</comment>
<dbReference type="CDD" id="cd00093">
    <property type="entry name" value="HTH_XRE"/>
    <property type="match status" value="1"/>
</dbReference>
<dbReference type="SUPFAM" id="SSF47413">
    <property type="entry name" value="lambda repressor-like DNA-binding domains"/>
    <property type="match status" value="1"/>
</dbReference>
<protein>
    <recommendedName>
        <fullName evidence="2">HTH cro/C1-type domain-containing protein</fullName>
    </recommendedName>
</protein>
<dbReference type="PROSITE" id="PS50943">
    <property type="entry name" value="HTH_CROC1"/>
    <property type="match status" value="1"/>
</dbReference>
<sequence length="79" mass="9306">MFGENLKNLRKQKGFSQEKLAERLHMVTSPKINFNLIVQINFQYRKQCTDNLRYHFVSILLIVYGLLFLALGINFHSFG</sequence>
<evidence type="ECO:0000313" key="4">
    <source>
        <dbReference type="Proteomes" id="UP000191554"/>
    </source>
</evidence>
<name>A0A1V4SHC4_RUMHU</name>
<dbReference type="InterPro" id="IPR010982">
    <property type="entry name" value="Lambda_DNA-bd_dom_sf"/>
</dbReference>
<dbReference type="InterPro" id="IPR001387">
    <property type="entry name" value="Cro/C1-type_HTH"/>
</dbReference>
<keyword evidence="4" id="KW-1185">Reference proteome</keyword>
<feature type="domain" description="HTH cro/C1-type" evidence="2">
    <location>
        <begin position="6"/>
        <end position="26"/>
    </location>
</feature>
<evidence type="ECO:0000313" key="3">
    <source>
        <dbReference type="EMBL" id="OPX42641.1"/>
    </source>
</evidence>
<dbReference type="EMBL" id="MZGX01000026">
    <property type="protein sequence ID" value="OPX42641.1"/>
    <property type="molecule type" value="Genomic_DNA"/>
</dbReference>
<evidence type="ECO:0000256" key="1">
    <source>
        <dbReference type="SAM" id="Phobius"/>
    </source>
</evidence>